<accession>E7GD53</accession>
<gene>
    <name evidence="1" type="ORF">HMPREF9488_02696</name>
</gene>
<dbReference type="Proteomes" id="UP000003157">
    <property type="component" value="Unassembled WGS sequence"/>
</dbReference>
<keyword evidence="2" id="KW-1185">Reference proteome</keyword>
<sequence length="106" mass="12436">MGENMEIDDFKAFVRTIPSVKDDVVSGRYTWQQLYEFYVLYGENDKMWDPYKKPQMDLSGILDIVKNVDLNALSKSFDGIQKILDLVSGFVVKDDQKPQQKQWYDD</sequence>
<name>E7GD53_9FIRM</name>
<dbReference type="AlphaFoldDB" id="E7GD53"/>
<dbReference type="EMBL" id="ADKX01000041">
    <property type="protein sequence ID" value="EFW03904.1"/>
    <property type="molecule type" value="Genomic_DNA"/>
</dbReference>
<evidence type="ECO:0000313" key="1">
    <source>
        <dbReference type="EMBL" id="EFW03904.1"/>
    </source>
</evidence>
<reference evidence="1 2" key="1">
    <citation type="submission" date="2010-12" db="EMBL/GenBank/DDBJ databases">
        <title>The Genome Sequence of Coprobacillus sp. strain 29_1.</title>
        <authorList>
            <consortium name="The Broad Institute Genome Sequencing Platform"/>
            <person name="Earl A."/>
            <person name="Ward D."/>
            <person name="Feldgarden M."/>
            <person name="Gevers D."/>
            <person name="Daigneault M."/>
            <person name="Sibley C.D."/>
            <person name="White A."/>
            <person name="Strauss J."/>
            <person name="Allen-Vercoe E."/>
            <person name="Young S.K."/>
            <person name="Zeng Q."/>
            <person name="Gargeya S."/>
            <person name="Fitzgerald M."/>
            <person name="Haas B."/>
            <person name="Abouelleil A."/>
            <person name="Alvarado L."/>
            <person name="Arachchi H.M."/>
            <person name="Berlin A."/>
            <person name="Brown A."/>
            <person name="Chapman S.B."/>
            <person name="Chen Z."/>
            <person name="Dunbar C."/>
            <person name="Freedman E."/>
            <person name="Gearin G."/>
            <person name="Gellesch M."/>
            <person name="Goldberg J."/>
            <person name="Griggs A."/>
            <person name="Gujja S."/>
            <person name="Heilman E."/>
            <person name="Heiman D."/>
            <person name="Howarth C."/>
            <person name="Larson L."/>
            <person name="Lui A."/>
            <person name="MacDonald P.J.P."/>
            <person name="Mehta T."/>
            <person name="Montmayeur A."/>
            <person name="Murphy C."/>
            <person name="Neiman D."/>
            <person name="Pearson M."/>
            <person name="Priest M."/>
            <person name="Roberts A."/>
            <person name="Saif S."/>
            <person name="Shea T."/>
            <person name="Shenoy N."/>
            <person name="Sisk P."/>
            <person name="Stolte C."/>
            <person name="Sykes S."/>
            <person name="White J."/>
            <person name="Yandava C."/>
            <person name="Nusbaum C."/>
            <person name="Birren B."/>
        </authorList>
    </citation>
    <scope>NUCLEOTIDE SEQUENCE [LARGE SCALE GENOMIC DNA]</scope>
    <source>
        <strain evidence="1 2">29_1</strain>
    </source>
</reference>
<dbReference type="HOGENOM" id="CLU_2300954_0_0_9"/>
<dbReference type="eggNOG" id="ENOG5032WYU">
    <property type="taxonomic scope" value="Bacteria"/>
</dbReference>
<comment type="caution">
    <text evidence="1">The sequence shown here is derived from an EMBL/GenBank/DDBJ whole genome shotgun (WGS) entry which is preliminary data.</text>
</comment>
<protein>
    <submittedName>
        <fullName evidence="1">Uncharacterized protein</fullName>
    </submittedName>
</protein>
<proteinExistence type="predicted"/>
<organism evidence="1 2">
    <name type="scientific">Coprobacillus cateniformis</name>
    <dbReference type="NCBI Taxonomy" id="100884"/>
    <lineage>
        <taxon>Bacteria</taxon>
        <taxon>Bacillati</taxon>
        <taxon>Bacillota</taxon>
        <taxon>Erysipelotrichia</taxon>
        <taxon>Erysipelotrichales</taxon>
        <taxon>Coprobacillaceae</taxon>
        <taxon>Coprobacillus</taxon>
    </lineage>
</organism>
<evidence type="ECO:0000313" key="2">
    <source>
        <dbReference type="Proteomes" id="UP000003157"/>
    </source>
</evidence>
<dbReference type="InterPro" id="IPR025953">
    <property type="entry name" value="YlbD_coat"/>
</dbReference>
<dbReference type="Pfam" id="PF14071">
    <property type="entry name" value="YlbD_coat"/>
    <property type="match status" value="1"/>
</dbReference>
<dbReference type="STRING" id="100884.GCA_000269565_00348"/>